<evidence type="ECO:0000313" key="2">
    <source>
        <dbReference type="Proteomes" id="UP000193933"/>
    </source>
</evidence>
<evidence type="ECO:0000313" key="1">
    <source>
        <dbReference type="EMBL" id="ORM51248.1"/>
    </source>
</evidence>
<reference evidence="1 2" key="1">
    <citation type="journal article" date="2017" name="Antonie Van Leeuwenhoek">
        <title>Phylogenomic resolution of the bacterial genus Pantoea and its relationship with Erwinia and Tatumella.</title>
        <authorList>
            <person name="Palmer M."/>
            <person name="Steenkamp E.T."/>
            <person name="Coetzee M.P."/>
            <person name="Chan W.Y."/>
            <person name="van Zyl E."/>
            <person name="De Maayer P."/>
            <person name="Coutinho T.A."/>
            <person name="Blom J."/>
            <person name="Smits T.H."/>
            <person name="Duffy B."/>
            <person name="Venter S.N."/>
        </authorList>
    </citation>
    <scope>NUCLEOTIDE SEQUENCE [LARGE SCALE GENOMIC DNA]</scope>
    <source>
        <strain evidence="1 2">LMG 24534</strain>
    </source>
</reference>
<dbReference type="GO" id="GO:0006355">
    <property type="term" value="P:regulation of DNA-templated transcription"/>
    <property type="evidence" value="ECO:0007669"/>
    <property type="project" value="InterPro"/>
</dbReference>
<dbReference type="InterPro" id="IPR010985">
    <property type="entry name" value="Ribbon_hlx_hlx"/>
</dbReference>
<dbReference type="Proteomes" id="UP000193933">
    <property type="component" value="Unassembled WGS sequence"/>
</dbReference>
<keyword evidence="2" id="KW-1185">Reference proteome</keyword>
<dbReference type="InterPro" id="IPR013321">
    <property type="entry name" value="Arc_rbn_hlx_hlx"/>
</dbReference>
<proteinExistence type="predicted"/>
<dbReference type="Pfam" id="PF09274">
    <property type="entry name" value="ParG"/>
    <property type="match status" value="1"/>
</dbReference>
<dbReference type="GO" id="GO:0043565">
    <property type="term" value="F:sequence-specific DNA binding"/>
    <property type="evidence" value="ECO:0007669"/>
    <property type="project" value="UniProtKB-ARBA"/>
</dbReference>
<dbReference type="RefSeq" id="WP_094121654.1">
    <property type="nucleotide sequence ID" value="NZ_MLFN01000056.1"/>
</dbReference>
<name>A0A1X1BSQ9_9GAMM</name>
<organism evidence="1 2">
    <name type="scientific">Pantoea conspicua</name>
    <dbReference type="NCBI Taxonomy" id="472705"/>
    <lineage>
        <taxon>Bacteria</taxon>
        <taxon>Pseudomonadati</taxon>
        <taxon>Pseudomonadota</taxon>
        <taxon>Gammaproteobacteria</taxon>
        <taxon>Enterobacterales</taxon>
        <taxon>Erwiniaceae</taxon>
        <taxon>Pantoea</taxon>
    </lineage>
</organism>
<evidence type="ECO:0008006" key="3">
    <source>
        <dbReference type="Google" id="ProtNLM"/>
    </source>
</evidence>
<gene>
    <name evidence="1" type="ORF">HA41_16000</name>
</gene>
<sequence length="61" mass="7276">MADGYKPDINIKRLQLDIDSELHMRFKAVCSLRGEKMKPLIVEFIREWLDNNEPVWMKGQK</sequence>
<dbReference type="SUPFAM" id="SSF47598">
    <property type="entry name" value="Ribbon-helix-helix"/>
    <property type="match status" value="1"/>
</dbReference>
<protein>
    <recommendedName>
        <fullName evidence="3">ParG</fullName>
    </recommendedName>
</protein>
<dbReference type="AlphaFoldDB" id="A0A1X1BSQ9"/>
<dbReference type="EMBL" id="MLFN01000056">
    <property type="protein sequence ID" value="ORM51248.1"/>
    <property type="molecule type" value="Genomic_DNA"/>
</dbReference>
<dbReference type="Gene3D" id="1.10.1220.10">
    <property type="entry name" value="Met repressor-like"/>
    <property type="match status" value="1"/>
</dbReference>
<comment type="caution">
    <text evidence="1">The sequence shown here is derived from an EMBL/GenBank/DDBJ whole genome shotgun (WGS) entry which is preliminary data.</text>
</comment>
<dbReference type="InterPro" id="IPR015354">
    <property type="entry name" value="DNA_partition_ParG"/>
</dbReference>
<dbReference type="OrthoDB" id="517418at2"/>
<accession>A0A1X1BSQ9</accession>